<keyword evidence="3" id="KW-0547">Nucleotide-binding</keyword>
<keyword evidence="7" id="KW-1185">Reference proteome</keyword>
<comment type="similarity">
    <text evidence="1">Belongs to the ABC transporter superfamily.</text>
</comment>
<gene>
    <name evidence="6" type="ORF">NAF29_15925</name>
</gene>
<dbReference type="EMBL" id="JAMQGP010000009">
    <property type="protein sequence ID" value="MCM2681139.1"/>
    <property type="molecule type" value="Genomic_DNA"/>
</dbReference>
<dbReference type="InterPro" id="IPR003439">
    <property type="entry name" value="ABC_transporter-like_ATP-bd"/>
</dbReference>
<accession>A0AA41W8S2</accession>
<dbReference type="Proteomes" id="UP001165393">
    <property type="component" value="Unassembled WGS sequence"/>
</dbReference>
<dbReference type="InterPro" id="IPR003593">
    <property type="entry name" value="AAA+_ATPase"/>
</dbReference>
<dbReference type="AlphaFoldDB" id="A0AA41W8S2"/>
<feature type="domain" description="ABC transporter" evidence="5">
    <location>
        <begin position="10"/>
        <end position="242"/>
    </location>
</feature>
<dbReference type="GO" id="GO:0016887">
    <property type="term" value="F:ATP hydrolysis activity"/>
    <property type="evidence" value="ECO:0007669"/>
    <property type="project" value="InterPro"/>
</dbReference>
<reference evidence="6 7" key="1">
    <citation type="journal article" date="2013" name="Antonie Van Leeuwenhoek">
        <title>Echinimonas agarilytica gen. nov., sp. nov., a new gammaproteobacterium isolated from the sea urchin Strongylocentrotus intermedius.</title>
        <authorList>
            <person name="Nedashkovskaya O.I."/>
            <person name="Stenkova A.M."/>
            <person name="Zhukova N.V."/>
            <person name="Van Trappen S."/>
            <person name="Lee J.S."/>
            <person name="Kim S.B."/>
        </authorList>
    </citation>
    <scope>NUCLEOTIDE SEQUENCE [LARGE SCALE GENOMIC DNA]</scope>
    <source>
        <strain evidence="6 7">KMM 6351</strain>
    </source>
</reference>
<dbReference type="Pfam" id="PF00005">
    <property type="entry name" value="ABC_tran"/>
    <property type="match status" value="1"/>
</dbReference>
<keyword evidence="2" id="KW-0813">Transport</keyword>
<dbReference type="GO" id="GO:0005524">
    <property type="term" value="F:ATP binding"/>
    <property type="evidence" value="ECO:0007669"/>
    <property type="project" value="UniProtKB-KW"/>
</dbReference>
<comment type="caution">
    <text evidence="6">The sequence shown here is derived from an EMBL/GenBank/DDBJ whole genome shotgun (WGS) entry which is preliminary data.</text>
</comment>
<evidence type="ECO:0000259" key="5">
    <source>
        <dbReference type="PROSITE" id="PS50893"/>
    </source>
</evidence>
<evidence type="ECO:0000256" key="3">
    <source>
        <dbReference type="ARBA" id="ARBA00022741"/>
    </source>
</evidence>
<dbReference type="Gene3D" id="3.40.50.300">
    <property type="entry name" value="P-loop containing nucleotide triphosphate hydrolases"/>
    <property type="match status" value="1"/>
</dbReference>
<sequence>MTHHTSPPFINVQQLQWKAGQRAILDDVTFALPKGRFIGLIGPNGAGKTSLLRCLTRFYQPGQGCIELDAKPLQYWTRTQLAQRVALVAQHTNAAMNLSVFELVRMGLTPYKTAFESDTSADLECISGCLDKMGVLDKSSQQINTLSGGELQRVLIAKALVQSPELMLLDEPTNHLDMCYAHDVMALVRQLDMTVLASIHDVNLAAQYCDYLVFVKAGTCIHFGPTSEVFNAANLSELFDRPCRVDEHPYHRQLWMNFIAQGAQ</sequence>
<dbReference type="InterPro" id="IPR027417">
    <property type="entry name" value="P-loop_NTPase"/>
</dbReference>
<evidence type="ECO:0000313" key="6">
    <source>
        <dbReference type="EMBL" id="MCM2681139.1"/>
    </source>
</evidence>
<dbReference type="InterPro" id="IPR017871">
    <property type="entry name" value="ABC_transporter-like_CS"/>
</dbReference>
<proteinExistence type="inferred from homology"/>
<evidence type="ECO:0000256" key="2">
    <source>
        <dbReference type="ARBA" id="ARBA00022448"/>
    </source>
</evidence>
<dbReference type="RefSeq" id="WP_251262623.1">
    <property type="nucleotide sequence ID" value="NZ_JAMQGP010000009.1"/>
</dbReference>
<dbReference type="PROSITE" id="PS00211">
    <property type="entry name" value="ABC_TRANSPORTER_1"/>
    <property type="match status" value="1"/>
</dbReference>
<evidence type="ECO:0000256" key="4">
    <source>
        <dbReference type="ARBA" id="ARBA00022840"/>
    </source>
</evidence>
<protein>
    <submittedName>
        <fullName evidence="6">ABC transporter ATP-binding protein</fullName>
    </submittedName>
</protein>
<dbReference type="PANTHER" id="PTHR42794">
    <property type="entry name" value="HEMIN IMPORT ATP-BINDING PROTEIN HMUV"/>
    <property type="match status" value="1"/>
</dbReference>
<organism evidence="6 7">
    <name type="scientific">Echinimonas agarilytica</name>
    <dbReference type="NCBI Taxonomy" id="1215918"/>
    <lineage>
        <taxon>Bacteria</taxon>
        <taxon>Pseudomonadati</taxon>
        <taxon>Pseudomonadota</taxon>
        <taxon>Gammaproteobacteria</taxon>
        <taxon>Alteromonadales</taxon>
        <taxon>Echinimonadaceae</taxon>
        <taxon>Echinimonas</taxon>
    </lineage>
</organism>
<keyword evidence="4 6" id="KW-0067">ATP-binding</keyword>
<evidence type="ECO:0000256" key="1">
    <source>
        <dbReference type="ARBA" id="ARBA00005417"/>
    </source>
</evidence>
<dbReference type="PANTHER" id="PTHR42794:SF2">
    <property type="entry name" value="ABC TRANSPORTER ATP-BINDING PROTEIN"/>
    <property type="match status" value="1"/>
</dbReference>
<evidence type="ECO:0000313" key="7">
    <source>
        <dbReference type="Proteomes" id="UP001165393"/>
    </source>
</evidence>
<dbReference type="SUPFAM" id="SSF52540">
    <property type="entry name" value="P-loop containing nucleoside triphosphate hydrolases"/>
    <property type="match status" value="1"/>
</dbReference>
<dbReference type="CDD" id="cd03214">
    <property type="entry name" value="ABC_Iron-Siderophores_B12_Hemin"/>
    <property type="match status" value="1"/>
</dbReference>
<dbReference type="SMART" id="SM00382">
    <property type="entry name" value="AAA"/>
    <property type="match status" value="1"/>
</dbReference>
<dbReference type="FunFam" id="3.40.50.300:FF:000134">
    <property type="entry name" value="Iron-enterobactin ABC transporter ATP-binding protein"/>
    <property type="match status" value="1"/>
</dbReference>
<name>A0AA41W8S2_9GAMM</name>
<dbReference type="PROSITE" id="PS50893">
    <property type="entry name" value="ABC_TRANSPORTER_2"/>
    <property type="match status" value="1"/>
</dbReference>